<dbReference type="InterPro" id="IPR043502">
    <property type="entry name" value="DNA/RNA_pol_sf"/>
</dbReference>
<keyword evidence="4" id="KW-0239">DNA-directed DNA polymerase</keyword>
<evidence type="ECO:0000256" key="2">
    <source>
        <dbReference type="ARBA" id="ARBA00022679"/>
    </source>
</evidence>
<dbReference type="GO" id="GO:0045004">
    <property type="term" value="P:DNA replication proofreading"/>
    <property type="evidence" value="ECO:0007669"/>
    <property type="project" value="TreeGrafter"/>
</dbReference>
<dbReference type="EC" id="2.7.7.7" evidence="1"/>
<evidence type="ECO:0000313" key="8">
    <source>
        <dbReference type="EMBL" id="KAF5186364.1"/>
    </source>
</evidence>
<dbReference type="InterPro" id="IPR050240">
    <property type="entry name" value="DNA_pol_type-B"/>
</dbReference>
<dbReference type="SUPFAM" id="SSF56672">
    <property type="entry name" value="DNA/RNA polymerases"/>
    <property type="match status" value="1"/>
</dbReference>
<proteinExistence type="predicted"/>
<dbReference type="InterPro" id="IPR017964">
    <property type="entry name" value="DNA-dir_DNA_pol_B_CS"/>
</dbReference>
<dbReference type="EMBL" id="JABWDY010029392">
    <property type="protein sequence ID" value="KAF5186364.1"/>
    <property type="molecule type" value="Genomic_DNA"/>
</dbReference>
<dbReference type="PANTHER" id="PTHR10322">
    <property type="entry name" value="DNA POLYMERASE CATALYTIC SUBUNIT"/>
    <property type="match status" value="1"/>
</dbReference>
<reference evidence="8 9" key="1">
    <citation type="submission" date="2020-06" db="EMBL/GenBank/DDBJ databases">
        <title>Transcriptomic and genomic resources for Thalictrum thalictroides and T. hernandezii: Facilitating candidate gene discovery in an emerging model plant lineage.</title>
        <authorList>
            <person name="Arias T."/>
            <person name="Riano-Pachon D.M."/>
            <person name="Di Stilio V.S."/>
        </authorList>
    </citation>
    <scope>NUCLEOTIDE SEQUENCE [LARGE SCALE GENOMIC DNA]</scope>
    <source>
        <strain evidence="9">cv. WT478/WT964</strain>
        <tissue evidence="8">Leaves</tissue>
    </source>
</reference>
<dbReference type="InterPro" id="IPR006134">
    <property type="entry name" value="DNA-dir_DNA_pol_B_multi_dom"/>
</dbReference>
<evidence type="ECO:0000256" key="5">
    <source>
        <dbReference type="ARBA" id="ARBA00023125"/>
    </source>
</evidence>
<sequence length="86" mass="9406">MIEHTKKLVEERFTTLGGYEHNAEVVYGDTDSVMVQFGVPTVDAAMTLGREAAEYISGTFIRSNTVQTILVNKDGVKGIVKLPSMV</sequence>
<evidence type="ECO:0000259" key="7">
    <source>
        <dbReference type="Pfam" id="PF00136"/>
    </source>
</evidence>
<dbReference type="GO" id="GO:0043625">
    <property type="term" value="C:delta DNA polymerase complex"/>
    <property type="evidence" value="ECO:0007669"/>
    <property type="project" value="TreeGrafter"/>
</dbReference>
<dbReference type="GO" id="GO:0006287">
    <property type="term" value="P:base-excision repair, gap-filling"/>
    <property type="evidence" value="ECO:0007669"/>
    <property type="project" value="TreeGrafter"/>
</dbReference>
<keyword evidence="9" id="KW-1185">Reference proteome</keyword>
<evidence type="ECO:0000313" key="9">
    <source>
        <dbReference type="Proteomes" id="UP000554482"/>
    </source>
</evidence>
<feature type="domain" description="DNA-directed DNA polymerase family B multifunctional" evidence="7">
    <location>
        <begin position="1"/>
        <end position="60"/>
    </location>
</feature>
<dbReference type="Gene3D" id="3.90.1600.10">
    <property type="entry name" value="Palm domain of DNA polymerase"/>
    <property type="match status" value="1"/>
</dbReference>
<gene>
    <name evidence="8" type="ORF">FRX31_024049</name>
</gene>
<evidence type="ECO:0000256" key="1">
    <source>
        <dbReference type="ARBA" id="ARBA00012417"/>
    </source>
</evidence>
<evidence type="ECO:0000256" key="3">
    <source>
        <dbReference type="ARBA" id="ARBA00022695"/>
    </source>
</evidence>
<accession>A0A7J6VMN9</accession>
<dbReference type="OrthoDB" id="438018at2759"/>
<dbReference type="InterPro" id="IPR023211">
    <property type="entry name" value="DNA_pol_palm_dom_sf"/>
</dbReference>
<dbReference type="PROSITE" id="PS00116">
    <property type="entry name" value="DNA_POLYMERASE_B"/>
    <property type="match status" value="1"/>
</dbReference>
<protein>
    <recommendedName>
        <fullName evidence="1">DNA-directed DNA polymerase</fullName>
        <ecNumber evidence="1">2.7.7.7</ecNumber>
    </recommendedName>
</protein>
<organism evidence="8 9">
    <name type="scientific">Thalictrum thalictroides</name>
    <name type="common">Rue-anemone</name>
    <name type="synonym">Anemone thalictroides</name>
    <dbReference type="NCBI Taxonomy" id="46969"/>
    <lineage>
        <taxon>Eukaryota</taxon>
        <taxon>Viridiplantae</taxon>
        <taxon>Streptophyta</taxon>
        <taxon>Embryophyta</taxon>
        <taxon>Tracheophyta</taxon>
        <taxon>Spermatophyta</taxon>
        <taxon>Magnoliopsida</taxon>
        <taxon>Ranunculales</taxon>
        <taxon>Ranunculaceae</taxon>
        <taxon>Thalictroideae</taxon>
        <taxon>Thalictrum</taxon>
    </lineage>
</organism>
<comment type="catalytic activity">
    <reaction evidence="6">
        <text>DNA(n) + a 2'-deoxyribonucleoside 5'-triphosphate = DNA(n+1) + diphosphate</text>
        <dbReference type="Rhea" id="RHEA:22508"/>
        <dbReference type="Rhea" id="RHEA-COMP:17339"/>
        <dbReference type="Rhea" id="RHEA-COMP:17340"/>
        <dbReference type="ChEBI" id="CHEBI:33019"/>
        <dbReference type="ChEBI" id="CHEBI:61560"/>
        <dbReference type="ChEBI" id="CHEBI:173112"/>
        <dbReference type="EC" id="2.7.7.7"/>
    </reaction>
</comment>
<dbReference type="AlphaFoldDB" id="A0A7J6VMN9"/>
<dbReference type="Pfam" id="PF00136">
    <property type="entry name" value="DNA_pol_B"/>
    <property type="match status" value="1"/>
</dbReference>
<dbReference type="Proteomes" id="UP000554482">
    <property type="component" value="Unassembled WGS sequence"/>
</dbReference>
<dbReference type="GO" id="GO:0003887">
    <property type="term" value="F:DNA-directed DNA polymerase activity"/>
    <property type="evidence" value="ECO:0007669"/>
    <property type="project" value="UniProtKB-KW"/>
</dbReference>
<dbReference type="GO" id="GO:0006297">
    <property type="term" value="P:nucleotide-excision repair, DNA gap filling"/>
    <property type="evidence" value="ECO:0007669"/>
    <property type="project" value="TreeGrafter"/>
</dbReference>
<name>A0A7J6VMN9_THATH</name>
<dbReference type="GO" id="GO:0003677">
    <property type="term" value="F:DNA binding"/>
    <property type="evidence" value="ECO:0007669"/>
    <property type="project" value="UniProtKB-KW"/>
</dbReference>
<evidence type="ECO:0000256" key="6">
    <source>
        <dbReference type="ARBA" id="ARBA00049244"/>
    </source>
</evidence>
<dbReference type="GO" id="GO:0008296">
    <property type="term" value="F:3'-5'-DNA exonuclease activity"/>
    <property type="evidence" value="ECO:0007669"/>
    <property type="project" value="TreeGrafter"/>
</dbReference>
<evidence type="ECO:0000256" key="4">
    <source>
        <dbReference type="ARBA" id="ARBA00022932"/>
    </source>
</evidence>
<comment type="caution">
    <text evidence="8">The sequence shown here is derived from an EMBL/GenBank/DDBJ whole genome shotgun (WGS) entry which is preliminary data.</text>
</comment>
<keyword evidence="5" id="KW-0238">DNA-binding</keyword>
<dbReference type="PANTHER" id="PTHR10322:SF23">
    <property type="entry name" value="DNA POLYMERASE DELTA CATALYTIC SUBUNIT"/>
    <property type="match status" value="1"/>
</dbReference>
<dbReference type="GO" id="GO:0000166">
    <property type="term" value="F:nucleotide binding"/>
    <property type="evidence" value="ECO:0007669"/>
    <property type="project" value="InterPro"/>
</dbReference>
<keyword evidence="2" id="KW-0808">Transferase</keyword>
<keyword evidence="3" id="KW-0548">Nucleotidyltransferase</keyword>